<reference evidence="17" key="2">
    <citation type="submission" date="2023-05" db="EMBL/GenBank/DDBJ databases">
        <authorList>
            <consortium name="Lawrence Berkeley National Laboratory"/>
            <person name="Steindorff A."/>
            <person name="Hensen N."/>
            <person name="Bonometti L."/>
            <person name="Westerberg I."/>
            <person name="Brannstrom I.O."/>
            <person name="Guillou S."/>
            <person name="Cros-Aarteil S."/>
            <person name="Calhoun S."/>
            <person name="Haridas S."/>
            <person name="Kuo A."/>
            <person name="Mondo S."/>
            <person name="Pangilinan J."/>
            <person name="Riley R."/>
            <person name="Labutti K."/>
            <person name="Andreopoulos B."/>
            <person name="Lipzen A."/>
            <person name="Chen C."/>
            <person name="Yanf M."/>
            <person name="Daum C."/>
            <person name="Ng V."/>
            <person name="Clum A."/>
            <person name="Ohm R."/>
            <person name="Martin F."/>
            <person name="Silar P."/>
            <person name="Natvig D."/>
            <person name="Lalanne C."/>
            <person name="Gautier V."/>
            <person name="Ament-Velasquez S.L."/>
            <person name="Kruys A."/>
            <person name="Hutchinson M.I."/>
            <person name="Powell A.J."/>
            <person name="Barry K."/>
            <person name="Miller A.N."/>
            <person name="Grigoriev I.V."/>
            <person name="Debuchy R."/>
            <person name="Gladieux P."/>
            <person name="Thoren M.H."/>
            <person name="Johannesson H."/>
        </authorList>
    </citation>
    <scope>NUCLEOTIDE SEQUENCE</scope>
    <source>
        <strain evidence="17">PSN293</strain>
    </source>
</reference>
<sequence>ISCLGEVIKTFSNCSTSDFGCICPNQAVQKAAGECILEHCNKREILTATRLSNTACGIVPNDDASFVPFLYTFAALTSVLVSLRFLARIQQRASIWWDDWSILGSVLVMIPWTSVCLLYRQHGGGRDIWSLTPEDVDQLLKLFWISTFFYLVSRCLTRLSIICFMLRLFSVAGSKRLIQACLVFNIALSGTFLLVITFQCQPASQFWHSWDHMHQGTCIDLWAMILSAGIFAMLFDIFIMLLPLVWIVKLQFSLAKKLVTAMMMSLGVVVIAVSVMRLVVLRRFVIDPNISATFPSVTIWAGLDLHVSLICACLPSLR</sequence>
<feature type="domain" description="CFEM" evidence="15">
    <location>
        <begin position="2"/>
        <end position="56"/>
    </location>
</feature>
<evidence type="ECO:0000256" key="6">
    <source>
        <dbReference type="ARBA" id="ARBA00022622"/>
    </source>
</evidence>
<name>A0AAN7B1T9_9PEZI</name>
<keyword evidence="6" id="KW-0325">Glycoprotein</keyword>
<evidence type="ECO:0000313" key="18">
    <source>
        <dbReference type="Proteomes" id="UP001301769"/>
    </source>
</evidence>
<dbReference type="InterPro" id="IPR052337">
    <property type="entry name" value="SAT4-like"/>
</dbReference>
<dbReference type="Proteomes" id="UP001301769">
    <property type="component" value="Unassembled WGS sequence"/>
</dbReference>
<dbReference type="InterPro" id="IPR008427">
    <property type="entry name" value="Extracellular_membr_CFEM_dom"/>
</dbReference>
<evidence type="ECO:0000256" key="12">
    <source>
        <dbReference type="ARBA" id="ARBA00023288"/>
    </source>
</evidence>
<keyword evidence="18" id="KW-1185">Reference proteome</keyword>
<comment type="subcellular location">
    <subcellularLocation>
        <location evidence="2">Membrane</location>
        <topology evidence="2">Lipid-anchor</topology>
        <topology evidence="2">GPI-anchor</topology>
    </subcellularLocation>
    <subcellularLocation>
        <location evidence="1">Membrane</location>
        <topology evidence="1">Multi-pass membrane protein</topology>
    </subcellularLocation>
    <subcellularLocation>
        <location evidence="3">Secreted</location>
    </subcellularLocation>
</comment>
<evidence type="ECO:0000256" key="14">
    <source>
        <dbReference type="SAM" id="Phobius"/>
    </source>
</evidence>
<dbReference type="InterPro" id="IPR049326">
    <property type="entry name" value="Rhodopsin_dom_fungi"/>
</dbReference>
<evidence type="ECO:0000259" key="16">
    <source>
        <dbReference type="Pfam" id="PF20684"/>
    </source>
</evidence>
<evidence type="ECO:0000256" key="9">
    <source>
        <dbReference type="ARBA" id="ARBA00022989"/>
    </source>
</evidence>
<evidence type="ECO:0000256" key="4">
    <source>
        <dbReference type="ARBA" id="ARBA00010031"/>
    </source>
</evidence>
<comment type="similarity">
    <text evidence="13">Belongs to the SAT4 family.</text>
</comment>
<keyword evidence="10 14" id="KW-0472">Membrane</keyword>
<accession>A0AAN7B1T9</accession>
<feature type="transmembrane region" description="Helical" evidence="14">
    <location>
        <begin position="69"/>
        <end position="87"/>
    </location>
</feature>
<feature type="transmembrane region" description="Helical" evidence="14">
    <location>
        <begin position="219"/>
        <end position="246"/>
    </location>
</feature>
<evidence type="ECO:0000256" key="2">
    <source>
        <dbReference type="ARBA" id="ARBA00004589"/>
    </source>
</evidence>
<evidence type="ECO:0008006" key="19">
    <source>
        <dbReference type="Google" id="ProtNLM"/>
    </source>
</evidence>
<dbReference type="Pfam" id="PF20684">
    <property type="entry name" value="Fung_rhodopsin"/>
    <property type="match status" value="1"/>
</dbReference>
<keyword evidence="11" id="KW-1015">Disulfide bond</keyword>
<feature type="domain" description="Rhodopsin" evidence="16">
    <location>
        <begin position="83"/>
        <end position="318"/>
    </location>
</feature>
<feature type="transmembrane region" description="Helical" evidence="14">
    <location>
        <begin position="99"/>
        <end position="122"/>
    </location>
</feature>
<keyword evidence="6" id="KW-0336">GPI-anchor</keyword>
<reference evidence="17" key="1">
    <citation type="journal article" date="2023" name="Mol. Phylogenet. Evol.">
        <title>Genome-scale phylogeny and comparative genomics of the fungal order Sordariales.</title>
        <authorList>
            <person name="Hensen N."/>
            <person name="Bonometti L."/>
            <person name="Westerberg I."/>
            <person name="Brannstrom I.O."/>
            <person name="Guillou S."/>
            <person name="Cros-Aarteil S."/>
            <person name="Calhoun S."/>
            <person name="Haridas S."/>
            <person name="Kuo A."/>
            <person name="Mondo S."/>
            <person name="Pangilinan J."/>
            <person name="Riley R."/>
            <person name="LaButti K."/>
            <person name="Andreopoulos B."/>
            <person name="Lipzen A."/>
            <person name="Chen C."/>
            <person name="Yan M."/>
            <person name="Daum C."/>
            <person name="Ng V."/>
            <person name="Clum A."/>
            <person name="Steindorff A."/>
            <person name="Ohm R.A."/>
            <person name="Martin F."/>
            <person name="Silar P."/>
            <person name="Natvig D.O."/>
            <person name="Lalanne C."/>
            <person name="Gautier V."/>
            <person name="Ament-Velasquez S.L."/>
            <person name="Kruys A."/>
            <person name="Hutchinson M.I."/>
            <person name="Powell A.J."/>
            <person name="Barry K."/>
            <person name="Miller A.N."/>
            <person name="Grigoriev I.V."/>
            <person name="Debuchy R."/>
            <person name="Gladieux P."/>
            <person name="Hiltunen Thoren M."/>
            <person name="Johannesson H."/>
        </authorList>
    </citation>
    <scope>NUCLEOTIDE SEQUENCE</scope>
    <source>
        <strain evidence="17">PSN293</strain>
    </source>
</reference>
<keyword evidence="8" id="KW-0732">Signal</keyword>
<proteinExistence type="inferred from homology"/>
<organism evidence="17 18">
    <name type="scientific">Rhypophila decipiens</name>
    <dbReference type="NCBI Taxonomy" id="261697"/>
    <lineage>
        <taxon>Eukaryota</taxon>
        <taxon>Fungi</taxon>
        <taxon>Dikarya</taxon>
        <taxon>Ascomycota</taxon>
        <taxon>Pezizomycotina</taxon>
        <taxon>Sordariomycetes</taxon>
        <taxon>Sordariomycetidae</taxon>
        <taxon>Sordariales</taxon>
        <taxon>Naviculisporaceae</taxon>
        <taxon>Rhypophila</taxon>
    </lineage>
</organism>
<feature type="non-terminal residue" evidence="17">
    <location>
        <position position="318"/>
    </location>
</feature>
<feature type="transmembrane region" description="Helical" evidence="14">
    <location>
        <begin position="258"/>
        <end position="279"/>
    </location>
</feature>
<gene>
    <name evidence="17" type="ORF">QBC37DRAFT_454484</name>
</gene>
<feature type="transmembrane region" description="Helical" evidence="14">
    <location>
        <begin position="299"/>
        <end position="317"/>
    </location>
</feature>
<dbReference type="Pfam" id="PF05730">
    <property type="entry name" value="CFEM"/>
    <property type="match status" value="1"/>
</dbReference>
<keyword evidence="7 14" id="KW-0812">Transmembrane</keyword>
<evidence type="ECO:0000256" key="8">
    <source>
        <dbReference type="ARBA" id="ARBA00022729"/>
    </source>
</evidence>
<dbReference type="GO" id="GO:0098552">
    <property type="term" value="C:side of membrane"/>
    <property type="evidence" value="ECO:0007669"/>
    <property type="project" value="UniProtKB-KW"/>
</dbReference>
<dbReference type="PANTHER" id="PTHR33048:SF143">
    <property type="entry name" value="EXTRACELLULAR MEMBRANE PROTEIN CFEM DOMAIN-CONTAINING PROTEIN-RELATED"/>
    <property type="match status" value="1"/>
</dbReference>
<evidence type="ECO:0000256" key="3">
    <source>
        <dbReference type="ARBA" id="ARBA00004613"/>
    </source>
</evidence>
<feature type="transmembrane region" description="Helical" evidence="14">
    <location>
        <begin position="142"/>
        <end position="165"/>
    </location>
</feature>
<feature type="transmembrane region" description="Helical" evidence="14">
    <location>
        <begin position="177"/>
        <end position="199"/>
    </location>
</feature>
<evidence type="ECO:0000256" key="7">
    <source>
        <dbReference type="ARBA" id="ARBA00022692"/>
    </source>
</evidence>
<comment type="similarity">
    <text evidence="4">Belongs to the RBT5 family.</text>
</comment>
<dbReference type="AlphaFoldDB" id="A0AAN7B1T9"/>
<keyword evidence="5" id="KW-0964">Secreted</keyword>
<comment type="caution">
    <text evidence="17">The sequence shown here is derived from an EMBL/GenBank/DDBJ whole genome shotgun (WGS) entry which is preliminary data.</text>
</comment>
<dbReference type="PANTHER" id="PTHR33048">
    <property type="entry name" value="PTH11-LIKE INTEGRAL MEMBRANE PROTEIN (AFU_ORTHOLOGUE AFUA_5G11245)"/>
    <property type="match status" value="1"/>
</dbReference>
<dbReference type="GO" id="GO:0005576">
    <property type="term" value="C:extracellular region"/>
    <property type="evidence" value="ECO:0007669"/>
    <property type="project" value="UniProtKB-SubCell"/>
</dbReference>
<evidence type="ECO:0000259" key="15">
    <source>
        <dbReference type="Pfam" id="PF05730"/>
    </source>
</evidence>
<protein>
    <recommendedName>
        <fullName evidence="19">Extracellular membrane protein CFEM domain-containing protein</fullName>
    </recommendedName>
</protein>
<evidence type="ECO:0000256" key="11">
    <source>
        <dbReference type="ARBA" id="ARBA00023157"/>
    </source>
</evidence>
<evidence type="ECO:0000256" key="13">
    <source>
        <dbReference type="ARBA" id="ARBA00038359"/>
    </source>
</evidence>
<dbReference type="EMBL" id="MU858273">
    <property type="protein sequence ID" value="KAK4207788.1"/>
    <property type="molecule type" value="Genomic_DNA"/>
</dbReference>
<feature type="non-terminal residue" evidence="17">
    <location>
        <position position="1"/>
    </location>
</feature>
<evidence type="ECO:0000256" key="10">
    <source>
        <dbReference type="ARBA" id="ARBA00023136"/>
    </source>
</evidence>
<evidence type="ECO:0000313" key="17">
    <source>
        <dbReference type="EMBL" id="KAK4207788.1"/>
    </source>
</evidence>
<keyword evidence="12" id="KW-0449">Lipoprotein</keyword>
<evidence type="ECO:0000256" key="5">
    <source>
        <dbReference type="ARBA" id="ARBA00022525"/>
    </source>
</evidence>
<evidence type="ECO:0000256" key="1">
    <source>
        <dbReference type="ARBA" id="ARBA00004141"/>
    </source>
</evidence>
<keyword evidence="9 14" id="KW-1133">Transmembrane helix</keyword>